<dbReference type="InterPro" id="IPR018060">
    <property type="entry name" value="HTH_AraC"/>
</dbReference>
<dbReference type="InterPro" id="IPR015943">
    <property type="entry name" value="WD40/YVTN_repeat-like_dom_sf"/>
</dbReference>
<dbReference type="Proteomes" id="UP000017831">
    <property type="component" value="Unassembled WGS sequence"/>
</dbReference>
<keyword evidence="3 12" id="KW-0597">Phosphoprotein</keyword>
<dbReference type="SUPFAM" id="SSF55874">
    <property type="entry name" value="ATPase domain of HSP90 chaperone/DNA topoisomerase II/histidine kinase"/>
    <property type="match status" value="1"/>
</dbReference>
<evidence type="ECO:0000256" key="6">
    <source>
        <dbReference type="ARBA" id="ARBA00022777"/>
    </source>
</evidence>
<evidence type="ECO:0000313" key="17">
    <source>
        <dbReference type="EMBL" id="EOA56709.1"/>
    </source>
</evidence>
<dbReference type="SUPFAM" id="SSF46689">
    <property type="entry name" value="Homeodomain-like"/>
    <property type="match status" value="1"/>
</dbReference>
<dbReference type="SUPFAM" id="SSF47384">
    <property type="entry name" value="Homodimeric domain of signal transducing histidine kinase"/>
    <property type="match status" value="1"/>
</dbReference>
<keyword evidence="7" id="KW-0067">ATP-binding</keyword>
<evidence type="ECO:0000313" key="18">
    <source>
        <dbReference type="Proteomes" id="UP000017831"/>
    </source>
</evidence>
<gene>
    <name evidence="17" type="ORF">HMPREF1534_00897</name>
</gene>
<organism evidence="17 18">
    <name type="scientific">Phocaeicola massiliensis B84634 = Timone 84634 = DSM 17679 = JCM 13223</name>
    <dbReference type="NCBI Taxonomy" id="1121098"/>
    <lineage>
        <taxon>Bacteria</taxon>
        <taxon>Pseudomonadati</taxon>
        <taxon>Bacteroidota</taxon>
        <taxon>Bacteroidia</taxon>
        <taxon>Bacteroidales</taxon>
        <taxon>Bacteroidaceae</taxon>
        <taxon>Phocaeicola</taxon>
    </lineage>
</organism>
<dbReference type="PANTHER" id="PTHR43547:SF2">
    <property type="entry name" value="HYBRID SIGNAL TRANSDUCTION HISTIDINE KINASE C"/>
    <property type="match status" value="1"/>
</dbReference>
<evidence type="ECO:0000256" key="2">
    <source>
        <dbReference type="ARBA" id="ARBA00012438"/>
    </source>
</evidence>
<dbReference type="SMART" id="SM00387">
    <property type="entry name" value="HATPase_c"/>
    <property type="match status" value="1"/>
</dbReference>
<feature type="domain" description="HTH araC/xylS-type" evidence="14">
    <location>
        <begin position="1212"/>
        <end position="1311"/>
    </location>
</feature>
<dbReference type="SMART" id="SM00448">
    <property type="entry name" value="REC"/>
    <property type="match status" value="1"/>
</dbReference>
<dbReference type="EMBL" id="AQHY01000010">
    <property type="protein sequence ID" value="EOA56709.1"/>
    <property type="molecule type" value="Genomic_DNA"/>
</dbReference>
<dbReference type="InterPro" id="IPR011110">
    <property type="entry name" value="Reg_prop"/>
</dbReference>
<evidence type="ECO:0000259" key="16">
    <source>
        <dbReference type="PROSITE" id="PS50110"/>
    </source>
</evidence>
<dbReference type="InterPro" id="IPR005467">
    <property type="entry name" value="His_kinase_dom"/>
</dbReference>
<dbReference type="InterPro" id="IPR009057">
    <property type="entry name" value="Homeodomain-like_sf"/>
</dbReference>
<dbReference type="InterPro" id="IPR036890">
    <property type="entry name" value="HATPase_C_sf"/>
</dbReference>
<comment type="caution">
    <text evidence="17">The sequence shown here is derived from an EMBL/GenBank/DDBJ whole genome shotgun (WGS) entry which is preliminary data.</text>
</comment>
<keyword evidence="9" id="KW-0805">Transcription regulation</keyword>
<evidence type="ECO:0000256" key="9">
    <source>
        <dbReference type="ARBA" id="ARBA00023015"/>
    </source>
</evidence>
<dbReference type="Pfam" id="PF00512">
    <property type="entry name" value="HisKA"/>
    <property type="match status" value="1"/>
</dbReference>
<dbReference type="InterPro" id="IPR011047">
    <property type="entry name" value="Quinoprotein_ADH-like_sf"/>
</dbReference>
<dbReference type="EC" id="2.7.13.3" evidence="2"/>
<evidence type="ECO:0000256" key="1">
    <source>
        <dbReference type="ARBA" id="ARBA00000085"/>
    </source>
</evidence>
<name>U6RJB7_9BACT</name>
<evidence type="ECO:0000256" key="8">
    <source>
        <dbReference type="ARBA" id="ARBA00023012"/>
    </source>
</evidence>
<dbReference type="Gene3D" id="2.60.40.10">
    <property type="entry name" value="Immunoglobulins"/>
    <property type="match status" value="1"/>
</dbReference>
<dbReference type="Gene3D" id="3.30.565.10">
    <property type="entry name" value="Histidine kinase-like ATPase, C-terminal domain"/>
    <property type="match status" value="1"/>
</dbReference>
<dbReference type="InterPro" id="IPR011006">
    <property type="entry name" value="CheY-like_superfamily"/>
</dbReference>
<dbReference type="PROSITE" id="PS01124">
    <property type="entry name" value="HTH_ARAC_FAMILY_2"/>
    <property type="match status" value="1"/>
</dbReference>
<keyword evidence="8" id="KW-0902">Two-component regulatory system</keyword>
<evidence type="ECO:0000256" key="10">
    <source>
        <dbReference type="ARBA" id="ARBA00023125"/>
    </source>
</evidence>
<sequence>MFFLLPFIAMGQTYKYIGIEDGLSNRRIFNIQKDSKGYMWFLTNEGMDRYNGKEIKHYKLADEENKRNAQNHLTWLFREKENLWIVGKTGKIFEYHHQFDRFIPTYKPANLSLSISYSYLDNRGNIWLCDKDSIILYNTQSDQISRIYNPLSSNITSMVQSDNSHFFIATEKGIRYCCINDNELQPIPIPPLDEIKGQISELYYHRVLKRLFIGTFEKGIFAYDLPTRQILHSETDLSDVNITQISALNENELLIATEGMGIYKIQANSGVIHPYLTTNYESNNEMMGNIINDIYVDEEKRIWLANYPTGITIVDNRYQNYHWIKHSIGNKQSLINDHVHTIIEDSEGDLWFGTGNGISLYNTKTRQWHSFLSSFDKQLKDKNHIFIALCEVTPGIIWAGGYTSGIYKINKKALSVEYFSPSLLTPINMRPDKYIRDMIKDSEGNIWSGGYYNLKCFDLKNNKVKLYPGVNSITSIREKDSDHMWIGTATGLYLLNKNTSQYKYIEIPGESTYINTLYQAPNGLLYVGTSGSGLIIYNPGKNTFKQFHTDNCALLTNSIFTILPEVNGNIIMSTENGITCFSSKDKLFYNWTKEQGLMSANFNASAGVLLKDKGFIFGSIDGAIEFPKDIKFPHYQFSKIILSDFRLSYQPVFSGEENSPLTEDIDDIKVLKLSHNQNTFSLKVSTINYDFPSNVLYSWKLEGFYTTWSPPRAENIIHFANLKPGKYKLYIRAVSKEEQNVIFEERTIDVIIAHPAWLSFWAILCYIVLGILLLFIITRIIYLKKQKKISDEKTQFFINTAHDLRTPLTLIKAPLEELSEKAQLTASGLNCMKTALKNVDALLRLTTNLINFEHTEVYSPKLYIAEFELNTYMQNLCNGFHSYSATKNIDFTYESNFKETKVWFDKEKMDSILKNIISNALKYTPDYGHVSVCVTETKDSWKVKVSDTGIGIPAKEKKKIFKLHFRGSNAINSKITGSGIGLMLVWKLVKLHGGKINIDNTEHQGTDIRLIFYKGYEHLRHYSIVEPNQELPVKEVVEQAKVTETPEKLQEMIEAALLQRILIVEDNDELRSYLATSLAGAYTIQACSNGKEALIIVKEFWPDLILSDIMMPEMRGDELCTAIKTNIETSHIPIVLLTALNDEKNILNGLATGADGYITKPFSIKMLKARISNILSNRDLLRQRYAMATKMDSEKPGLLPAEANTLDWKFITDVKNNIKNNIDNTDFTVDSLCSLHNMSRTSFYNKLKALTGQSPADYIRDFRLNTAAQLLQKKKYSITEVAEMTGFCDSKYFREVFKKHFNVSPSKYGKEDKK</sequence>
<dbReference type="FunFam" id="3.30.565.10:FF:000037">
    <property type="entry name" value="Hybrid sensor histidine kinase/response regulator"/>
    <property type="match status" value="1"/>
</dbReference>
<dbReference type="Pfam" id="PF00072">
    <property type="entry name" value="Response_reg"/>
    <property type="match status" value="1"/>
</dbReference>
<keyword evidence="4" id="KW-0808">Transferase</keyword>
<dbReference type="STRING" id="1121098.HMPREF1534_00897"/>
<keyword evidence="13" id="KW-0472">Membrane</keyword>
<dbReference type="InterPro" id="IPR013783">
    <property type="entry name" value="Ig-like_fold"/>
</dbReference>
<dbReference type="Pfam" id="PF02518">
    <property type="entry name" value="HATPase_c"/>
    <property type="match status" value="1"/>
</dbReference>
<feature type="transmembrane region" description="Helical" evidence="13">
    <location>
        <begin position="756"/>
        <end position="782"/>
    </location>
</feature>
<evidence type="ECO:0000256" key="7">
    <source>
        <dbReference type="ARBA" id="ARBA00022840"/>
    </source>
</evidence>
<dbReference type="PATRIC" id="fig|1121098.3.peg.908"/>
<dbReference type="SMART" id="SM00388">
    <property type="entry name" value="HisKA"/>
    <property type="match status" value="1"/>
</dbReference>
<dbReference type="SUPFAM" id="SSF63829">
    <property type="entry name" value="Calcium-dependent phosphotriesterase"/>
    <property type="match status" value="1"/>
</dbReference>
<dbReference type="eggNOG" id="COG5002">
    <property type="taxonomic scope" value="Bacteria"/>
</dbReference>
<keyword evidence="13" id="KW-1133">Transmembrane helix</keyword>
<dbReference type="InterPro" id="IPR001789">
    <property type="entry name" value="Sig_transdc_resp-reg_receiver"/>
</dbReference>
<dbReference type="InterPro" id="IPR036097">
    <property type="entry name" value="HisK_dim/P_sf"/>
</dbReference>
<dbReference type="FunFam" id="1.10.10.60:FF:000284">
    <property type="entry name" value="Two-component system sensor histidine kinase/response regulator"/>
    <property type="match status" value="1"/>
</dbReference>
<dbReference type="FunFam" id="2.60.40.10:FF:000791">
    <property type="entry name" value="Two-component system sensor histidine kinase/response regulator"/>
    <property type="match status" value="1"/>
</dbReference>
<protein>
    <recommendedName>
        <fullName evidence="2">histidine kinase</fullName>
        <ecNumber evidence="2">2.7.13.3</ecNumber>
    </recommendedName>
</protein>
<dbReference type="Pfam" id="PF07495">
    <property type="entry name" value="Y_Y_Y"/>
    <property type="match status" value="1"/>
</dbReference>
<dbReference type="PRINTS" id="PR00344">
    <property type="entry name" value="BCTRLSENSOR"/>
</dbReference>
<dbReference type="PROSITE" id="PS50109">
    <property type="entry name" value="HIS_KIN"/>
    <property type="match status" value="1"/>
</dbReference>
<dbReference type="InterPro" id="IPR004358">
    <property type="entry name" value="Sig_transdc_His_kin-like_C"/>
</dbReference>
<dbReference type="FunFam" id="2.130.10.10:FF:001991">
    <property type="entry name" value="Two-component system sensor histidine kinase/response regulator, hybrid (One-component system)"/>
    <property type="match status" value="1"/>
</dbReference>
<dbReference type="InterPro" id="IPR003661">
    <property type="entry name" value="HisK_dim/P_dom"/>
</dbReference>
<dbReference type="eggNOG" id="COG3706">
    <property type="taxonomic scope" value="Bacteria"/>
</dbReference>
<dbReference type="InterPro" id="IPR003594">
    <property type="entry name" value="HATPase_dom"/>
</dbReference>
<evidence type="ECO:0000256" key="11">
    <source>
        <dbReference type="ARBA" id="ARBA00023163"/>
    </source>
</evidence>
<dbReference type="InterPro" id="IPR011123">
    <property type="entry name" value="Y_Y_Y"/>
</dbReference>
<dbReference type="InterPro" id="IPR018062">
    <property type="entry name" value="HTH_AraC-typ_CS"/>
</dbReference>
<keyword evidence="13" id="KW-0812">Transmembrane</keyword>
<feature type="modified residue" description="4-aspartylphosphate" evidence="12">
    <location>
        <position position="1108"/>
    </location>
</feature>
<dbReference type="PROSITE" id="PS00041">
    <property type="entry name" value="HTH_ARAC_FAMILY_1"/>
    <property type="match status" value="1"/>
</dbReference>
<evidence type="ECO:0000259" key="15">
    <source>
        <dbReference type="PROSITE" id="PS50109"/>
    </source>
</evidence>
<evidence type="ECO:0000256" key="3">
    <source>
        <dbReference type="ARBA" id="ARBA00022553"/>
    </source>
</evidence>
<dbReference type="PANTHER" id="PTHR43547">
    <property type="entry name" value="TWO-COMPONENT HISTIDINE KINASE"/>
    <property type="match status" value="1"/>
</dbReference>
<keyword evidence="18" id="KW-1185">Reference proteome</keyword>
<evidence type="ECO:0000256" key="12">
    <source>
        <dbReference type="PROSITE-ProRule" id="PRU00169"/>
    </source>
</evidence>
<dbReference type="eggNOG" id="COG3292">
    <property type="taxonomic scope" value="Bacteria"/>
</dbReference>
<evidence type="ECO:0000256" key="4">
    <source>
        <dbReference type="ARBA" id="ARBA00022679"/>
    </source>
</evidence>
<dbReference type="Pfam" id="PF12833">
    <property type="entry name" value="HTH_18"/>
    <property type="match status" value="1"/>
</dbReference>
<feature type="domain" description="Histidine kinase" evidence="15">
    <location>
        <begin position="799"/>
        <end position="1016"/>
    </location>
</feature>
<reference evidence="17 18" key="1">
    <citation type="submission" date="2013-04" db="EMBL/GenBank/DDBJ databases">
        <title>The Genome Sequence of Bacteroides massiliensis DSM 17679.</title>
        <authorList>
            <consortium name="The Broad Institute Genomics Platform"/>
            <person name="Earl A."/>
            <person name="Ward D."/>
            <person name="Feldgarden M."/>
            <person name="Gevers D."/>
            <person name="Martens E."/>
            <person name="Fenner L."/>
            <person name="Roux V."/>
            <person name="Mallet M.N."/>
            <person name="Raoult D."/>
            <person name="Walker B."/>
            <person name="Young S."/>
            <person name="Zeng Q."/>
            <person name="Gargeya S."/>
            <person name="Fitzgerald M."/>
            <person name="Haas B."/>
            <person name="Abouelleil A."/>
            <person name="Allen A.W."/>
            <person name="Alvarado L."/>
            <person name="Arachchi H.M."/>
            <person name="Berlin A.M."/>
            <person name="Chapman S.B."/>
            <person name="Gainer-Dewar J."/>
            <person name="Goldberg J."/>
            <person name="Griggs A."/>
            <person name="Gujja S."/>
            <person name="Hansen M."/>
            <person name="Howarth C."/>
            <person name="Imamovic A."/>
            <person name="Ireland A."/>
            <person name="Larimer J."/>
            <person name="McCowan C."/>
            <person name="Murphy C."/>
            <person name="Pearson M."/>
            <person name="Poon T.W."/>
            <person name="Priest M."/>
            <person name="Roberts A."/>
            <person name="Saif S."/>
            <person name="Shea T."/>
            <person name="Sisk P."/>
            <person name="Sykes S."/>
            <person name="Wortman J."/>
            <person name="Nusbaum C."/>
            <person name="Birren B."/>
        </authorList>
    </citation>
    <scope>NUCLEOTIDE SEQUENCE [LARGE SCALE GENOMIC DNA]</scope>
    <source>
        <strain evidence="18">B84634 / Timone 84634 / DSM 17679 / JCM 13223</strain>
    </source>
</reference>
<dbReference type="GO" id="GO:0000155">
    <property type="term" value="F:phosphorelay sensor kinase activity"/>
    <property type="evidence" value="ECO:0007669"/>
    <property type="project" value="InterPro"/>
</dbReference>
<keyword evidence="10" id="KW-0238">DNA-binding</keyword>
<dbReference type="SMART" id="SM00342">
    <property type="entry name" value="HTH_ARAC"/>
    <property type="match status" value="1"/>
</dbReference>
<accession>U6RJB7</accession>
<keyword evidence="5" id="KW-0547">Nucleotide-binding</keyword>
<dbReference type="CDD" id="cd00075">
    <property type="entry name" value="HATPase"/>
    <property type="match status" value="1"/>
</dbReference>
<dbReference type="GO" id="GO:0043565">
    <property type="term" value="F:sequence-specific DNA binding"/>
    <property type="evidence" value="ECO:0007669"/>
    <property type="project" value="InterPro"/>
</dbReference>
<dbReference type="Gene3D" id="1.10.287.130">
    <property type="match status" value="1"/>
</dbReference>
<evidence type="ECO:0000256" key="13">
    <source>
        <dbReference type="SAM" id="Phobius"/>
    </source>
</evidence>
<dbReference type="Gene3D" id="1.10.10.60">
    <property type="entry name" value="Homeodomain-like"/>
    <property type="match status" value="1"/>
</dbReference>
<dbReference type="GO" id="GO:0005524">
    <property type="term" value="F:ATP binding"/>
    <property type="evidence" value="ECO:0007669"/>
    <property type="project" value="UniProtKB-KW"/>
</dbReference>
<dbReference type="SUPFAM" id="SSF52172">
    <property type="entry name" value="CheY-like"/>
    <property type="match status" value="1"/>
</dbReference>
<keyword evidence="11" id="KW-0804">Transcription</keyword>
<proteinExistence type="predicted"/>
<dbReference type="Gene3D" id="3.40.50.2300">
    <property type="match status" value="1"/>
</dbReference>
<evidence type="ECO:0000256" key="5">
    <source>
        <dbReference type="ARBA" id="ARBA00022741"/>
    </source>
</evidence>
<dbReference type="HOGENOM" id="CLU_000445_28_1_10"/>
<dbReference type="Gene3D" id="2.130.10.10">
    <property type="entry name" value="YVTN repeat-like/Quinoprotein amine dehydrogenase"/>
    <property type="match status" value="3"/>
</dbReference>
<feature type="domain" description="Response regulatory" evidence="16">
    <location>
        <begin position="1060"/>
        <end position="1175"/>
    </location>
</feature>
<dbReference type="FunFam" id="3.40.50.2300:FF:000138">
    <property type="entry name" value="Two-component system sensor histidine kinase/response regulator"/>
    <property type="match status" value="1"/>
</dbReference>
<dbReference type="Pfam" id="PF07494">
    <property type="entry name" value="Reg_prop"/>
    <property type="match status" value="1"/>
</dbReference>
<dbReference type="SUPFAM" id="SSF50998">
    <property type="entry name" value="Quinoprotein alcohol dehydrogenase-like"/>
    <property type="match status" value="1"/>
</dbReference>
<comment type="catalytic activity">
    <reaction evidence="1">
        <text>ATP + protein L-histidine = ADP + protein N-phospho-L-histidine.</text>
        <dbReference type="EC" id="2.7.13.3"/>
    </reaction>
</comment>
<dbReference type="CDD" id="cd00082">
    <property type="entry name" value="HisKA"/>
    <property type="match status" value="1"/>
</dbReference>
<evidence type="ECO:0000259" key="14">
    <source>
        <dbReference type="PROSITE" id="PS01124"/>
    </source>
</evidence>
<keyword evidence="6" id="KW-0418">Kinase</keyword>
<dbReference type="PROSITE" id="PS50110">
    <property type="entry name" value="RESPONSE_REGULATORY"/>
    <property type="match status" value="1"/>
</dbReference>
<dbReference type="GO" id="GO:0003700">
    <property type="term" value="F:DNA-binding transcription factor activity"/>
    <property type="evidence" value="ECO:0007669"/>
    <property type="project" value="InterPro"/>
</dbReference>